<organism evidence="2 3">
    <name type="scientific">Candidatus Woesebacteria bacterium RIFCSPLOWO2_01_FULL_44_14</name>
    <dbReference type="NCBI Taxonomy" id="1802525"/>
    <lineage>
        <taxon>Bacteria</taxon>
        <taxon>Candidatus Woeseibacteriota</taxon>
    </lineage>
</organism>
<keyword evidence="1" id="KW-0472">Membrane</keyword>
<dbReference type="STRING" id="1802525.A2975_04685"/>
<reference evidence="2 3" key="1">
    <citation type="journal article" date="2016" name="Nat. Commun.">
        <title>Thousands of microbial genomes shed light on interconnected biogeochemical processes in an aquifer system.</title>
        <authorList>
            <person name="Anantharaman K."/>
            <person name="Brown C.T."/>
            <person name="Hug L.A."/>
            <person name="Sharon I."/>
            <person name="Castelle C.J."/>
            <person name="Probst A.J."/>
            <person name="Thomas B.C."/>
            <person name="Singh A."/>
            <person name="Wilkins M.J."/>
            <person name="Karaoz U."/>
            <person name="Brodie E.L."/>
            <person name="Williams K.H."/>
            <person name="Hubbard S.S."/>
            <person name="Banfield J.F."/>
        </authorList>
    </citation>
    <scope>NUCLEOTIDE SEQUENCE [LARGE SCALE GENOMIC DNA]</scope>
</reference>
<evidence type="ECO:0000256" key="1">
    <source>
        <dbReference type="SAM" id="Phobius"/>
    </source>
</evidence>
<name>A0A1F8C3U8_9BACT</name>
<keyword evidence="1" id="KW-0812">Transmembrane</keyword>
<accession>A0A1F8C3U8</accession>
<feature type="transmembrane region" description="Helical" evidence="1">
    <location>
        <begin position="54"/>
        <end position="74"/>
    </location>
</feature>
<comment type="caution">
    <text evidence="2">The sequence shown here is derived from an EMBL/GenBank/DDBJ whole genome shotgun (WGS) entry which is preliminary data.</text>
</comment>
<dbReference type="AlphaFoldDB" id="A0A1F8C3U8"/>
<dbReference type="EMBL" id="MGHL01000006">
    <property type="protein sequence ID" value="OGM70335.1"/>
    <property type="molecule type" value="Genomic_DNA"/>
</dbReference>
<proteinExistence type="predicted"/>
<gene>
    <name evidence="2" type="ORF">A2975_04685</name>
</gene>
<dbReference type="Proteomes" id="UP000178429">
    <property type="component" value="Unassembled WGS sequence"/>
</dbReference>
<feature type="transmembrane region" description="Helical" evidence="1">
    <location>
        <begin position="22"/>
        <end position="42"/>
    </location>
</feature>
<protein>
    <submittedName>
        <fullName evidence="2">Uncharacterized protein</fullName>
    </submittedName>
</protein>
<evidence type="ECO:0000313" key="3">
    <source>
        <dbReference type="Proteomes" id="UP000178429"/>
    </source>
</evidence>
<keyword evidence="1" id="KW-1133">Transmembrane helix</keyword>
<evidence type="ECO:0000313" key="2">
    <source>
        <dbReference type="EMBL" id="OGM70335.1"/>
    </source>
</evidence>
<sequence>MNPLPLQNLHYDIGGLSFEPTYLQAAAIVGLLFVLVLTLARLRRLFMNWSLSGWYAWMAIGFVLTVVLEGFLLVGGRTILTELLGWENAPKPVQIALESGREKLVNVLGVTEEIPSSLANEPPTAELVLQMFESLDASDAASVTSQICSP</sequence>